<reference evidence="19" key="1">
    <citation type="submission" date="2021-03" db="EMBL/GenBank/DDBJ databases">
        <authorList>
            <person name="Bekaert M."/>
        </authorList>
    </citation>
    <scope>NUCLEOTIDE SEQUENCE</scope>
</reference>
<dbReference type="FunFam" id="1.20.120.350:FF:000059">
    <property type="entry name" value="Sodium channel protein"/>
    <property type="match status" value="1"/>
</dbReference>
<comment type="caution">
    <text evidence="16">Lacks conserved residue(s) required for the propagation of feature annotation.</text>
</comment>
<comment type="subcellular location">
    <subcellularLocation>
        <location evidence="1 16">Cell membrane</location>
        <topology evidence="1 16">Multi-pass membrane protein</topology>
    </subcellularLocation>
</comment>
<evidence type="ECO:0000313" key="19">
    <source>
        <dbReference type="EMBL" id="CAG2249983.1"/>
    </source>
</evidence>
<dbReference type="PANTHER" id="PTHR10037">
    <property type="entry name" value="VOLTAGE-GATED CATION CHANNEL CALCIUM AND SODIUM"/>
    <property type="match status" value="1"/>
</dbReference>
<keyword evidence="12" id="KW-1015">Disulfide bond</keyword>
<dbReference type="Gene3D" id="1.10.287.70">
    <property type="match status" value="3"/>
</dbReference>
<comment type="function">
    <text evidence="16">Mediates the voltage-dependent sodium ion permeability of excitable membranes. Assuming opened or closed conformations in response to the voltage difference across the membrane, the protein forms a sodium-selective channel through which Na(+) ions may pass in accordance with their electrochemical gradient.</text>
</comment>
<keyword evidence="8 16" id="KW-1133">Transmembrane helix</keyword>
<feature type="compositionally biased region" description="Basic and acidic residues" evidence="17">
    <location>
        <begin position="457"/>
        <end position="484"/>
    </location>
</feature>
<keyword evidence="9 16" id="KW-0915">Sodium</keyword>
<feature type="transmembrane region" description="Helical" evidence="16">
    <location>
        <begin position="651"/>
        <end position="677"/>
    </location>
</feature>
<evidence type="ECO:0000256" key="13">
    <source>
        <dbReference type="ARBA" id="ARBA00023180"/>
    </source>
</evidence>
<keyword evidence="11 16" id="KW-0472">Membrane</keyword>
<feature type="transmembrane region" description="Helical" evidence="16">
    <location>
        <begin position="884"/>
        <end position="904"/>
    </location>
</feature>
<dbReference type="PRINTS" id="PR00170">
    <property type="entry name" value="NACHANNEL"/>
</dbReference>
<evidence type="ECO:0000313" key="20">
    <source>
        <dbReference type="Proteomes" id="UP000683360"/>
    </source>
</evidence>
<dbReference type="FunFam" id="1.10.287.70:FF:000001">
    <property type="entry name" value="Sodium channel protein"/>
    <property type="match status" value="1"/>
</dbReference>
<feature type="transmembrane region" description="Helical" evidence="16">
    <location>
        <begin position="305"/>
        <end position="325"/>
    </location>
</feature>
<feature type="domain" description="Ion transport" evidence="18">
    <location>
        <begin position="551"/>
        <end position="803"/>
    </location>
</feature>
<name>A0A8S3UV46_MYTED</name>
<feature type="compositionally biased region" description="Basic and acidic residues" evidence="17">
    <location>
        <begin position="536"/>
        <end position="546"/>
    </location>
</feature>
<feature type="transmembrane region" description="Helical" evidence="16">
    <location>
        <begin position="1085"/>
        <end position="1111"/>
    </location>
</feature>
<feature type="transmembrane region" description="Helical" evidence="16">
    <location>
        <begin position="916"/>
        <end position="933"/>
    </location>
</feature>
<evidence type="ECO:0000256" key="12">
    <source>
        <dbReference type="ARBA" id="ARBA00023157"/>
    </source>
</evidence>
<evidence type="ECO:0000259" key="18">
    <source>
        <dbReference type="Pfam" id="PF00520"/>
    </source>
</evidence>
<keyword evidence="15 16" id="KW-0407">Ion channel</keyword>
<keyword evidence="10 16" id="KW-0406">Ion transport</keyword>
<keyword evidence="3 16" id="KW-0894">Sodium channel</keyword>
<sequence>MVKMPSKDSGYSVGSKGSSQSNGKDTPRDEGDNLSWDSDSNPRKADSGTGSLSQEPVYDKKKSKELNVSSSDVQFAKSTGRFSSLSREETVVIIKPDEEGNVAVREKGELVDRNCACCSKTKMFVCWLKFQNILNIFVSDPLFDLFVTICIVLNTLFMMLEHHGQPQSLTTTLEVSNYIFTSVFILEAVLKIMSWSKFYFKSGWNLFDFVIVLASIIDISLSDIPSFSVFRSFRLLRVLKLAQSWKTMRLLLQIILNTLGSLGPLTLILIIVIYIFAVIGLQLFSKSYTTDVFGDDIPRWNFKDFFHSMMMVFRVLCGEWIEPLWDCMRAEGELCMVVFLPTLVLGNFIVLNLFLALLINAFASDNLKANSDKEEDNKMLAAVRRIKELCCCCLSKKVAPNEAAIEEGMELSSDIESINSNDKNGNPKEVGKDKKDPEKLKLPPISQSNGAVQNKDNNNKDAKVKDKDAATGKDKDGAKGKDMDDAFKTKRDTYSSFNDAKNAAAKKEDKSKDDKDDKNKDAKSENEDDLSLGEEASTHSKKDKEEEKKEVAFEDIYLYQKPELEQALYVINIIFVVLFTIEMLMKWFALGMKAYFSSFWTILDFLIVVISWASFAAAAAGAADISAFRSLRTLRALRPLRAISRWQGMKIVVNALMLSIPSIINVIIVCLVFWLIFSIMGVQFFAGKFFKCVDNDGEKFDPLVIANKSHCISSGYNWTNSKINFDHVGQGFLSLFQVATFEGWMELMEDAVDATEVDKQPKFESNIWYYLFFVAFIVFGSFFTLNLIISVIIDNFNELKKQYEGHVLDMFLTTTQRNYMNTLKKLGNKKPQKTIKRPKNTMQGVFYDVAVSTKFDLCIVVVIFMNMIVMGIEHYKQSDMVIDILQIMNIIFTTVFTLEAAIKITGLRFHYFRQPWNVFDFIVVVLSILVLILQESAIILEDILESLSVSPTLLRVVRVFRIGRVLRLIKAAKGIRKLLFALIISLPALINIGALLCLIMFIYAIIGMSSFGNLKIEGGIFDEDVVNFKTFASSFVLLLRLSTSAGWNDILEPLLIQPPDCDDQYITRPDGTLHKQENGDCGTPWLAYFFMCSYILIIFLIIINTYIAVILENFNQAHQQEEVGITEDDFDMFYVVWEKYDPLASQFLKYEHLTSFVADLEEPLGIPKPNEIALVAFDLPIVEGDKIHCLDILMNLVKHVLGRVEETEEFRQLKKELELKFSETFPTRVKTTKTSSTMMKKKEDVAAKTLQRAWKSWKTQKSLRNITQLAKLQKSQEEEAALTSQKGNSIISLGRRLSSALSQFFSSSRPTSATSRASVKSSTALTRKPTKKNTLQVPSVGSLYSPNQHKSDIDL</sequence>
<evidence type="ECO:0000256" key="6">
    <source>
        <dbReference type="ARBA" id="ARBA00022737"/>
    </source>
</evidence>
<evidence type="ECO:0000256" key="2">
    <source>
        <dbReference type="ARBA" id="ARBA00022448"/>
    </source>
</evidence>
<feature type="domain" description="Ion transport" evidence="18">
    <location>
        <begin position="141"/>
        <end position="368"/>
    </location>
</feature>
<evidence type="ECO:0000256" key="5">
    <source>
        <dbReference type="ARBA" id="ARBA00022692"/>
    </source>
</evidence>
<feature type="region of interest" description="Disordered" evidence="17">
    <location>
        <begin position="1310"/>
        <end position="1355"/>
    </location>
</feature>
<evidence type="ECO:0000256" key="9">
    <source>
        <dbReference type="ARBA" id="ARBA00023053"/>
    </source>
</evidence>
<feature type="transmembrane region" description="Helical" evidence="16">
    <location>
        <begin position="206"/>
        <end position="231"/>
    </location>
</feature>
<feature type="region of interest" description="Disordered" evidence="17">
    <location>
        <begin position="414"/>
        <end position="484"/>
    </location>
</feature>
<keyword evidence="6" id="KW-0677">Repeat</keyword>
<dbReference type="InterPro" id="IPR044564">
    <property type="entry name" value="Na_chnl_inactivation_gate"/>
</dbReference>
<feature type="transmembrane region" description="Helical" evidence="16">
    <location>
        <begin position="845"/>
        <end position="872"/>
    </location>
</feature>
<evidence type="ECO:0000256" key="7">
    <source>
        <dbReference type="ARBA" id="ARBA00022882"/>
    </source>
</evidence>
<feature type="region of interest" description="Disordered" evidence="17">
    <location>
        <begin position="1"/>
        <end position="65"/>
    </location>
</feature>
<keyword evidence="4" id="KW-1003">Cell membrane</keyword>
<feature type="compositionally biased region" description="Polar residues" evidence="17">
    <location>
        <begin position="1332"/>
        <end position="1348"/>
    </location>
</feature>
<feature type="compositionally biased region" description="Polar residues" evidence="17">
    <location>
        <begin position="15"/>
        <end position="24"/>
    </location>
</feature>
<dbReference type="OrthoDB" id="2984333at2759"/>
<feature type="transmembrane region" description="Helical" evidence="16">
    <location>
        <begin position="142"/>
        <end position="160"/>
    </location>
</feature>
<dbReference type="GO" id="GO:0019228">
    <property type="term" value="P:neuronal action potential"/>
    <property type="evidence" value="ECO:0007669"/>
    <property type="project" value="TreeGrafter"/>
</dbReference>
<evidence type="ECO:0000256" key="1">
    <source>
        <dbReference type="ARBA" id="ARBA00004651"/>
    </source>
</evidence>
<dbReference type="CDD" id="cd13433">
    <property type="entry name" value="Na_channel_gate"/>
    <property type="match status" value="1"/>
</dbReference>
<feature type="compositionally biased region" description="Polar residues" evidence="17">
    <location>
        <begin position="414"/>
        <end position="424"/>
    </location>
</feature>
<gene>
    <name evidence="19" type="ORF">MEDL_61726</name>
</gene>
<dbReference type="InterPro" id="IPR005821">
    <property type="entry name" value="Ion_trans_dom"/>
</dbReference>
<proteinExistence type="inferred from homology"/>
<dbReference type="Proteomes" id="UP000683360">
    <property type="component" value="Unassembled WGS sequence"/>
</dbReference>
<evidence type="ECO:0000256" key="4">
    <source>
        <dbReference type="ARBA" id="ARBA00022475"/>
    </source>
</evidence>
<dbReference type="InterPro" id="IPR043203">
    <property type="entry name" value="VGCC_Ca_Na"/>
</dbReference>
<feature type="domain" description="Ion transport" evidence="18">
    <location>
        <begin position="855"/>
        <end position="1121"/>
    </location>
</feature>
<comment type="caution">
    <text evidence="19">The sequence shown here is derived from an EMBL/GenBank/DDBJ whole genome shotgun (WGS) entry which is preliminary data.</text>
</comment>
<dbReference type="Gene3D" id="1.10.238.10">
    <property type="entry name" value="EF-hand"/>
    <property type="match status" value="1"/>
</dbReference>
<dbReference type="SUPFAM" id="SSF81324">
    <property type="entry name" value="Voltage-gated potassium channels"/>
    <property type="match status" value="3"/>
</dbReference>
<dbReference type="GO" id="GO:0005248">
    <property type="term" value="F:voltage-gated sodium channel activity"/>
    <property type="evidence" value="ECO:0007669"/>
    <property type="project" value="InterPro"/>
</dbReference>
<keyword evidence="14 16" id="KW-0739">Sodium transport</keyword>
<dbReference type="InterPro" id="IPR001696">
    <property type="entry name" value="Na_channel_asu"/>
</dbReference>
<dbReference type="PANTHER" id="PTHR10037:SF62">
    <property type="entry name" value="SODIUM CHANNEL PROTEIN 60E"/>
    <property type="match status" value="1"/>
</dbReference>
<feature type="transmembrane region" description="Helical" evidence="16">
    <location>
        <begin position="605"/>
        <end position="631"/>
    </location>
</feature>
<evidence type="ECO:0000256" key="8">
    <source>
        <dbReference type="ARBA" id="ARBA00022989"/>
    </source>
</evidence>
<feature type="transmembrane region" description="Helical" evidence="16">
    <location>
        <begin position="978"/>
        <end position="1006"/>
    </location>
</feature>
<keyword evidence="7 16" id="KW-0851">Voltage-gated channel</keyword>
<evidence type="ECO:0000256" key="11">
    <source>
        <dbReference type="ARBA" id="ARBA00023136"/>
    </source>
</evidence>
<evidence type="ECO:0000256" key="15">
    <source>
        <dbReference type="ARBA" id="ARBA00023303"/>
    </source>
</evidence>
<dbReference type="EMBL" id="CAJPWZ010003023">
    <property type="protein sequence ID" value="CAG2249983.1"/>
    <property type="molecule type" value="Genomic_DNA"/>
</dbReference>
<dbReference type="GO" id="GO:0086010">
    <property type="term" value="P:membrane depolarization during action potential"/>
    <property type="evidence" value="ECO:0007669"/>
    <property type="project" value="TreeGrafter"/>
</dbReference>
<evidence type="ECO:0000256" key="10">
    <source>
        <dbReference type="ARBA" id="ARBA00023065"/>
    </source>
</evidence>
<evidence type="ECO:0000256" key="16">
    <source>
        <dbReference type="RuleBase" id="RU361132"/>
    </source>
</evidence>
<feature type="transmembrane region" description="Helical" evidence="16">
    <location>
        <begin position="567"/>
        <end position="585"/>
    </location>
</feature>
<dbReference type="InterPro" id="IPR027359">
    <property type="entry name" value="Volt_channel_dom_sf"/>
</dbReference>
<feature type="transmembrane region" description="Helical" evidence="16">
    <location>
        <begin position="251"/>
        <end position="284"/>
    </location>
</feature>
<comment type="similarity">
    <text evidence="16">Belongs to the sodium channel (TC 1.A.1.10) family.</text>
</comment>
<dbReference type="GO" id="GO:0001518">
    <property type="term" value="C:voltage-gated sodium channel complex"/>
    <property type="evidence" value="ECO:0007669"/>
    <property type="project" value="UniProtKB-UniRule"/>
</dbReference>
<keyword evidence="5 16" id="KW-0812">Transmembrane</keyword>
<dbReference type="Gene3D" id="1.20.120.350">
    <property type="entry name" value="Voltage-gated potassium channels. Chain C"/>
    <property type="match status" value="3"/>
</dbReference>
<feature type="compositionally biased region" description="Basic and acidic residues" evidence="17">
    <location>
        <begin position="505"/>
        <end position="525"/>
    </location>
</feature>
<feature type="transmembrane region" description="Helical" evidence="16">
    <location>
        <begin position="175"/>
        <end position="194"/>
    </location>
</feature>
<keyword evidence="2 16" id="KW-0813">Transport</keyword>
<dbReference type="FunFam" id="1.10.287.70:FF:000046">
    <property type="entry name" value="Sodium channel protein"/>
    <property type="match status" value="1"/>
</dbReference>
<keyword evidence="13" id="KW-0325">Glycoprotein</keyword>
<evidence type="ECO:0000256" key="14">
    <source>
        <dbReference type="ARBA" id="ARBA00023201"/>
    </source>
</evidence>
<protein>
    <recommendedName>
        <fullName evidence="16">Sodium channel protein</fullName>
    </recommendedName>
</protein>
<dbReference type="Pfam" id="PF00520">
    <property type="entry name" value="Ion_trans"/>
    <property type="match status" value="3"/>
</dbReference>
<evidence type="ECO:0000256" key="3">
    <source>
        <dbReference type="ARBA" id="ARBA00022461"/>
    </source>
</evidence>
<feature type="compositionally biased region" description="Basic and acidic residues" evidence="17">
    <location>
        <begin position="425"/>
        <end position="441"/>
    </location>
</feature>
<evidence type="ECO:0000256" key="17">
    <source>
        <dbReference type="SAM" id="MobiDB-lite"/>
    </source>
</evidence>
<feature type="transmembrane region" description="Helical" evidence="16">
    <location>
        <begin position="767"/>
        <end position="793"/>
    </location>
</feature>
<dbReference type="FunFam" id="1.20.120.350:FF:000068">
    <property type="entry name" value="Sodium channel protein"/>
    <property type="match status" value="1"/>
</dbReference>
<keyword evidence="20" id="KW-1185">Reference proteome</keyword>
<feature type="region of interest" description="Disordered" evidence="17">
    <location>
        <begin position="498"/>
        <end position="546"/>
    </location>
</feature>
<feature type="transmembrane region" description="Helical" evidence="16">
    <location>
        <begin position="337"/>
        <end position="363"/>
    </location>
</feature>
<organism evidence="19 20">
    <name type="scientific">Mytilus edulis</name>
    <name type="common">Blue mussel</name>
    <dbReference type="NCBI Taxonomy" id="6550"/>
    <lineage>
        <taxon>Eukaryota</taxon>
        <taxon>Metazoa</taxon>
        <taxon>Spiralia</taxon>
        <taxon>Lophotrochozoa</taxon>
        <taxon>Mollusca</taxon>
        <taxon>Bivalvia</taxon>
        <taxon>Autobranchia</taxon>
        <taxon>Pteriomorphia</taxon>
        <taxon>Mytilida</taxon>
        <taxon>Mytiloidea</taxon>
        <taxon>Mytilidae</taxon>
        <taxon>Mytilinae</taxon>
        <taxon>Mytilus</taxon>
    </lineage>
</organism>
<accession>A0A8S3UV46</accession>